<evidence type="ECO:0000256" key="1">
    <source>
        <dbReference type="ARBA" id="ARBA00022737"/>
    </source>
</evidence>
<feature type="transmembrane region" description="Helical" evidence="4">
    <location>
        <begin position="280"/>
        <end position="303"/>
    </location>
</feature>
<name>A0A9N9A9T3_9GLOM</name>
<dbReference type="PANTHER" id="PTHR22904:SF523">
    <property type="entry name" value="STRESS-INDUCED-PHOSPHOPROTEIN 1"/>
    <property type="match status" value="1"/>
</dbReference>
<accession>A0A9N9A9T3</accession>
<proteinExistence type="predicted"/>
<protein>
    <submittedName>
        <fullName evidence="5">5525_t:CDS:1</fullName>
    </submittedName>
</protein>
<keyword evidence="4" id="KW-1133">Transmembrane helix</keyword>
<dbReference type="SMART" id="SM00028">
    <property type="entry name" value="TPR"/>
    <property type="match status" value="6"/>
</dbReference>
<keyword evidence="2 3" id="KW-0802">TPR repeat</keyword>
<gene>
    <name evidence="5" type="ORF">PBRASI_LOCUS3715</name>
</gene>
<dbReference type="PANTHER" id="PTHR22904">
    <property type="entry name" value="TPR REPEAT CONTAINING PROTEIN"/>
    <property type="match status" value="1"/>
</dbReference>
<dbReference type="AlphaFoldDB" id="A0A9N9A9T3"/>
<dbReference type="Proteomes" id="UP000789739">
    <property type="component" value="Unassembled WGS sequence"/>
</dbReference>
<sequence length="318" mass="37128">MEKKSGQELLRLATRLLTENNLEEALTVFDYLITRLPDVPIPLLSRCTCLIQLERYKEALVDGERILKLPNEPVGEGIAPGCTTVHSVAYLRMAKCYKELGQNDKATEAMRKRAELEKVRVQYTKDDSEDDNLEDNKSIDNRSKAEELRLEGNRLYKTQKYQEAYEKYNKALDMDSDSLLTNSNQAQVLLKMCQYDKALIYADKCIRLDHKWPKGHYRKGCILLEQKKYREALVELETAEKFGKLDDELMKKIKEARNHSEANNRAKLITLDSRSIKATVVVLIAFFMWYFSYEIGIIGVYIFRYVERLFAVYFDDLW</sequence>
<dbReference type="InterPro" id="IPR011990">
    <property type="entry name" value="TPR-like_helical_dom_sf"/>
</dbReference>
<dbReference type="PROSITE" id="PS50005">
    <property type="entry name" value="TPR"/>
    <property type="match status" value="1"/>
</dbReference>
<dbReference type="EMBL" id="CAJVPI010000347">
    <property type="protein sequence ID" value="CAG8522804.1"/>
    <property type="molecule type" value="Genomic_DNA"/>
</dbReference>
<feature type="repeat" description="TPR" evidence="3">
    <location>
        <begin position="145"/>
        <end position="178"/>
    </location>
</feature>
<evidence type="ECO:0000256" key="3">
    <source>
        <dbReference type="PROSITE-ProRule" id="PRU00339"/>
    </source>
</evidence>
<dbReference type="GO" id="GO:0051879">
    <property type="term" value="F:Hsp90 protein binding"/>
    <property type="evidence" value="ECO:0007669"/>
    <property type="project" value="TreeGrafter"/>
</dbReference>
<keyword evidence="4" id="KW-0472">Membrane</keyword>
<dbReference type="OrthoDB" id="2423701at2759"/>
<dbReference type="SUPFAM" id="SSF48452">
    <property type="entry name" value="TPR-like"/>
    <property type="match status" value="2"/>
</dbReference>
<dbReference type="Gene3D" id="1.25.40.10">
    <property type="entry name" value="Tetratricopeptide repeat domain"/>
    <property type="match status" value="2"/>
</dbReference>
<keyword evidence="6" id="KW-1185">Reference proteome</keyword>
<keyword evidence="4" id="KW-0812">Transmembrane</keyword>
<keyword evidence="1" id="KW-0677">Repeat</keyword>
<dbReference type="InterPro" id="IPR019734">
    <property type="entry name" value="TPR_rpt"/>
</dbReference>
<evidence type="ECO:0000313" key="6">
    <source>
        <dbReference type="Proteomes" id="UP000789739"/>
    </source>
</evidence>
<evidence type="ECO:0000313" key="5">
    <source>
        <dbReference type="EMBL" id="CAG8522804.1"/>
    </source>
</evidence>
<reference evidence="5" key="1">
    <citation type="submission" date="2021-06" db="EMBL/GenBank/DDBJ databases">
        <authorList>
            <person name="Kallberg Y."/>
            <person name="Tangrot J."/>
            <person name="Rosling A."/>
        </authorList>
    </citation>
    <scope>NUCLEOTIDE SEQUENCE</scope>
    <source>
        <strain evidence="5">BR232B</strain>
    </source>
</reference>
<organism evidence="5 6">
    <name type="scientific">Paraglomus brasilianum</name>
    <dbReference type="NCBI Taxonomy" id="144538"/>
    <lineage>
        <taxon>Eukaryota</taxon>
        <taxon>Fungi</taxon>
        <taxon>Fungi incertae sedis</taxon>
        <taxon>Mucoromycota</taxon>
        <taxon>Glomeromycotina</taxon>
        <taxon>Glomeromycetes</taxon>
        <taxon>Paraglomerales</taxon>
        <taxon>Paraglomeraceae</taxon>
        <taxon>Paraglomus</taxon>
    </lineage>
</organism>
<evidence type="ECO:0000256" key="4">
    <source>
        <dbReference type="SAM" id="Phobius"/>
    </source>
</evidence>
<comment type="caution">
    <text evidence="5">The sequence shown here is derived from an EMBL/GenBank/DDBJ whole genome shotgun (WGS) entry which is preliminary data.</text>
</comment>
<evidence type="ECO:0000256" key="2">
    <source>
        <dbReference type="ARBA" id="ARBA00022803"/>
    </source>
</evidence>
<dbReference type="Pfam" id="PF13181">
    <property type="entry name" value="TPR_8"/>
    <property type="match status" value="1"/>
</dbReference>